<keyword evidence="1" id="KW-0175">Coiled coil</keyword>
<evidence type="ECO:0000256" key="1">
    <source>
        <dbReference type="SAM" id="Coils"/>
    </source>
</evidence>
<sequence>MADTHDELTKATGITADLVMEIGTYHKAKDMRSVQTGLSSAARELRAFTEHTSLRGRLGSNLSQAQRELLTNAAALLDSIKYNVEHAKERKDRTEKAKAKKRALWEREADQLVKKHFSLPMKSVTEQLQVLEIYLTAHVMLGHMFLFKNHLDLRKLMQDQRPQWVKTTTEWRNSQVSSLLSDLHYGFRNYLSWDSETTPAERLKEMQRQLETIRAEVLARPESVVTLRIWTDELKSAAFISTAMPAAGNSR</sequence>
<organism evidence="2">
    <name type="scientific">Pseudomonas syringae pv. actinidiae</name>
    <dbReference type="NCBI Taxonomy" id="103796"/>
    <lineage>
        <taxon>Bacteria</taxon>
        <taxon>Pseudomonadati</taxon>
        <taxon>Pseudomonadota</taxon>
        <taxon>Gammaproteobacteria</taxon>
        <taxon>Pseudomonadales</taxon>
        <taxon>Pseudomonadaceae</taxon>
        <taxon>Pseudomonas</taxon>
        <taxon>Pseudomonas syringae</taxon>
    </lineage>
</organism>
<protein>
    <submittedName>
        <fullName evidence="2">Uncharacterized protein</fullName>
    </submittedName>
</protein>
<geneLocation type="plasmid" evidence="2">
    <name>pPU_RT811</name>
</geneLocation>
<evidence type="ECO:0000313" key="2">
    <source>
        <dbReference type="EMBL" id="ARO45196.1"/>
    </source>
</evidence>
<reference evidence="2" key="1">
    <citation type="submission" date="2016-03" db="EMBL/GenBank/DDBJ databases">
        <title>The evolution of Pseudomonas syringae pv. actinidiae in New Zealand.</title>
        <authorList>
            <person name="Taiaroa G."/>
            <person name="Poulter R.T.M."/>
            <person name="Lamont I."/>
            <person name="Stockwell P."/>
            <person name="Butler M.I."/>
        </authorList>
    </citation>
    <scope>NUCLEOTIDE SEQUENCE</scope>
    <source>
        <strain evidence="2">RT811</strain>
        <plasmid evidence="2">pPU_RT811</plasmid>
    </source>
</reference>
<accession>A0A2P0QFN6</accession>
<keyword evidence="2" id="KW-0614">Plasmid</keyword>
<dbReference type="AlphaFoldDB" id="A0A2P0QFN6"/>
<name>A0A2P0QFN6_PSESF</name>
<proteinExistence type="predicted"/>
<dbReference type="RefSeq" id="WP_172687414.1">
    <property type="nucleotide sequence ID" value="NZ_KX009063.1"/>
</dbReference>
<feature type="coiled-coil region" evidence="1">
    <location>
        <begin position="77"/>
        <end position="104"/>
    </location>
</feature>
<dbReference type="EMBL" id="KX009063">
    <property type="protein sequence ID" value="ARO45196.1"/>
    <property type="molecule type" value="Genomic_DNA"/>
</dbReference>